<keyword evidence="3" id="KW-1185">Reference proteome</keyword>
<proteinExistence type="predicted"/>
<sequence>MGFFDLHEPEDGQDRFFLYAMIILPVCAATSYLFDAWYHYTHSDEERNYQGLLSTIVIVFSYLQYCAPIRSRKALTIYFLSVCLITEAATIGYLLYYIKKKDITNIIFHVSSLLLEILFTSALIYCRVVREYESHIVVENKHLFHFMSRLEVILTIFIPVYVNVKYTSLTRNMIAYFLLFDFFSDSYSRFQGVWIKSALYLFATTTTVAVATEWVYFNHHEHIYEQVSIVAELVSEGLCDLIIILQFFPFHFKTQHVNNIARQALLIHRNLHASIANPSIPNGDANETSQNGEIKGIAELVNTSSSNETELNTSM</sequence>
<organism evidence="2 3">
    <name type="scientific">Adineta ricciae</name>
    <name type="common">Rotifer</name>
    <dbReference type="NCBI Taxonomy" id="249248"/>
    <lineage>
        <taxon>Eukaryota</taxon>
        <taxon>Metazoa</taxon>
        <taxon>Spiralia</taxon>
        <taxon>Gnathifera</taxon>
        <taxon>Rotifera</taxon>
        <taxon>Eurotatoria</taxon>
        <taxon>Bdelloidea</taxon>
        <taxon>Adinetida</taxon>
        <taxon>Adinetidae</taxon>
        <taxon>Adineta</taxon>
    </lineage>
</organism>
<feature type="transmembrane region" description="Helical" evidence="1">
    <location>
        <begin position="49"/>
        <end position="65"/>
    </location>
</feature>
<dbReference type="EMBL" id="CAJNOR010000268">
    <property type="protein sequence ID" value="CAF0861431.1"/>
    <property type="molecule type" value="Genomic_DNA"/>
</dbReference>
<keyword evidence="1" id="KW-0472">Membrane</keyword>
<evidence type="ECO:0000313" key="3">
    <source>
        <dbReference type="Proteomes" id="UP000663828"/>
    </source>
</evidence>
<evidence type="ECO:0000256" key="1">
    <source>
        <dbReference type="SAM" id="Phobius"/>
    </source>
</evidence>
<keyword evidence="1" id="KW-1133">Transmembrane helix</keyword>
<accession>A0A813X462</accession>
<feature type="transmembrane region" description="Helical" evidence="1">
    <location>
        <begin position="144"/>
        <end position="164"/>
    </location>
</feature>
<feature type="transmembrane region" description="Helical" evidence="1">
    <location>
        <begin position="103"/>
        <end position="124"/>
    </location>
</feature>
<protein>
    <submittedName>
        <fullName evidence="2">Uncharacterized protein</fullName>
    </submittedName>
</protein>
<evidence type="ECO:0000313" key="2">
    <source>
        <dbReference type="EMBL" id="CAF0861431.1"/>
    </source>
</evidence>
<feature type="transmembrane region" description="Helical" evidence="1">
    <location>
        <begin position="77"/>
        <end position="96"/>
    </location>
</feature>
<name>A0A813X462_ADIRI</name>
<dbReference type="Proteomes" id="UP000663828">
    <property type="component" value="Unassembled WGS sequence"/>
</dbReference>
<comment type="caution">
    <text evidence="2">The sequence shown here is derived from an EMBL/GenBank/DDBJ whole genome shotgun (WGS) entry which is preliminary data.</text>
</comment>
<keyword evidence="1" id="KW-0812">Transmembrane</keyword>
<dbReference type="AlphaFoldDB" id="A0A813X462"/>
<feature type="transmembrane region" description="Helical" evidence="1">
    <location>
        <begin position="16"/>
        <end position="37"/>
    </location>
</feature>
<gene>
    <name evidence="2" type="ORF">XAT740_LOCUS6008</name>
</gene>
<reference evidence="2" key="1">
    <citation type="submission" date="2021-02" db="EMBL/GenBank/DDBJ databases">
        <authorList>
            <person name="Nowell W R."/>
        </authorList>
    </citation>
    <scope>NUCLEOTIDE SEQUENCE</scope>
</reference>